<dbReference type="InterPro" id="IPR038727">
    <property type="entry name" value="NadR/Ttd14_AAA_dom"/>
</dbReference>
<dbReference type="InterPro" id="IPR053227">
    <property type="entry name" value="TRPL-trafficking_regulator"/>
</dbReference>
<dbReference type="Proteomes" id="UP001458880">
    <property type="component" value="Unassembled WGS sequence"/>
</dbReference>
<dbReference type="GO" id="GO:0005525">
    <property type="term" value="F:GTP binding"/>
    <property type="evidence" value="ECO:0007669"/>
    <property type="project" value="TreeGrafter"/>
</dbReference>
<feature type="domain" description="NadR/Ttd14 AAA" evidence="1">
    <location>
        <begin position="40"/>
        <end position="167"/>
    </location>
</feature>
<dbReference type="GO" id="GO:0035091">
    <property type="term" value="F:phosphatidylinositol binding"/>
    <property type="evidence" value="ECO:0007669"/>
    <property type="project" value="TreeGrafter"/>
</dbReference>
<gene>
    <name evidence="2" type="ORF">QE152_g37713</name>
</gene>
<dbReference type="Pfam" id="PF13521">
    <property type="entry name" value="AAA_28"/>
    <property type="match status" value="1"/>
</dbReference>
<name>A0AAW1I9R6_POPJA</name>
<sequence>MLKSIETFFKNLDWKVCSVPECASLLLKWDKPFYDLKDEQKYEILKDVIMFTMDMQEQIVNSVQSIEKNVLIIYDRGTIDALAYLPRDKWQQMLLENNWSYSDLRDSRYDQVIHLVSTAIGAKANYKIDNHKFRPHNIELARELDNATATAWQNHACFDIIDNSTDFRGKLWRVIEIICHELGIDPKQTSLEHLCVECAYILQRIPVGH</sequence>
<evidence type="ECO:0000259" key="1">
    <source>
        <dbReference type="Pfam" id="PF13521"/>
    </source>
</evidence>
<reference evidence="2 3" key="1">
    <citation type="journal article" date="2024" name="BMC Genomics">
        <title>De novo assembly and annotation of Popillia japonica's genome with initial clues to its potential as an invasive pest.</title>
        <authorList>
            <person name="Cucini C."/>
            <person name="Boschi S."/>
            <person name="Funari R."/>
            <person name="Cardaioli E."/>
            <person name="Iannotti N."/>
            <person name="Marturano G."/>
            <person name="Paoli F."/>
            <person name="Bruttini M."/>
            <person name="Carapelli A."/>
            <person name="Frati F."/>
            <person name="Nardi F."/>
        </authorList>
    </citation>
    <scope>NUCLEOTIDE SEQUENCE [LARGE SCALE GENOMIC DNA]</scope>
    <source>
        <strain evidence="2">DMR45628</strain>
    </source>
</reference>
<comment type="caution">
    <text evidence="2">The sequence shown here is derived from an EMBL/GenBank/DDBJ whole genome shotgun (WGS) entry which is preliminary data.</text>
</comment>
<dbReference type="PANTHER" id="PTHR34932">
    <property type="entry name" value="TRPL TRANSLOCATION DEFECT PROTEIN 14"/>
    <property type="match status" value="1"/>
</dbReference>
<evidence type="ECO:0000313" key="2">
    <source>
        <dbReference type="EMBL" id="KAK9685739.1"/>
    </source>
</evidence>
<dbReference type="AlphaFoldDB" id="A0AAW1I9R6"/>
<dbReference type="PANTHER" id="PTHR34932:SF1">
    <property type="entry name" value="TRPL TRANSLOCATION DEFECT PROTEIN 14"/>
    <property type="match status" value="1"/>
</dbReference>
<accession>A0AAW1I9R6</accession>
<protein>
    <submittedName>
        <fullName evidence="2">AAA domain</fullName>
    </submittedName>
</protein>
<organism evidence="2 3">
    <name type="scientific">Popillia japonica</name>
    <name type="common">Japanese beetle</name>
    <dbReference type="NCBI Taxonomy" id="7064"/>
    <lineage>
        <taxon>Eukaryota</taxon>
        <taxon>Metazoa</taxon>
        <taxon>Ecdysozoa</taxon>
        <taxon>Arthropoda</taxon>
        <taxon>Hexapoda</taxon>
        <taxon>Insecta</taxon>
        <taxon>Pterygota</taxon>
        <taxon>Neoptera</taxon>
        <taxon>Endopterygota</taxon>
        <taxon>Coleoptera</taxon>
        <taxon>Polyphaga</taxon>
        <taxon>Scarabaeiformia</taxon>
        <taxon>Scarabaeidae</taxon>
        <taxon>Rutelinae</taxon>
        <taxon>Popillia</taxon>
    </lineage>
</organism>
<evidence type="ECO:0000313" key="3">
    <source>
        <dbReference type="Proteomes" id="UP001458880"/>
    </source>
</evidence>
<dbReference type="EMBL" id="JASPKY010000754">
    <property type="protein sequence ID" value="KAK9685739.1"/>
    <property type="molecule type" value="Genomic_DNA"/>
</dbReference>
<keyword evidence="3" id="KW-1185">Reference proteome</keyword>
<proteinExistence type="predicted"/>
<dbReference type="GO" id="GO:0070300">
    <property type="term" value="F:phosphatidic acid binding"/>
    <property type="evidence" value="ECO:0007669"/>
    <property type="project" value="TreeGrafter"/>
</dbReference>